<gene>
    <name evidence="3" type="ORF">ENY07_00200</name>
</gene>
<dbReference type="GO" id="GO:0016020">
    <property type="term" value="C:membrane"/>
    <property type="evidence" value="ECO:0007669"/>
    <property type="project" value="TreeGrafter"/>
</dbReference>
<reference evidence="3" key="1">
    <citation type="journal article" date="2020" name="mSystems">
        <title>Genome- and Community-Level Interaction Insights into Carbon Utilization and Element Cycling Functions of Hydrothermarchaeota in Hydrothermal Sediment.</title>
        <authorList>
            <person name="Zhou Z."/>
            <person name="Liu Y."/>
            <person name="Xu W."/>
            <person name="Pan J."/>
            <person name="Luo Z.H."/>
            <person name="Li M."/>
        </authorList>
    </citation>
    <scope>NUCLEOTIDE SEQUENCE</scope>
    <source>
        <strain evidence="3">SpSt-997</strain>
    </source>
</reference>
<feature type="transmembrane region" description="Helical" evidence="1">
    <location>
        <begin position="340"/>
        <end position="363"/>
    </location>
</feature>
<keyword evidence="3" id="KW-0012">Acyltransferase</keyword>
<feature type="transmembrane region" description="Helical" evidence="1">
    <location>
        <begin position="48"/>
        <end position="68"/>
    </location>
</feature>
<name>A0A8J4M4S2_9PROT</name>
<dbReference type="Pfam" id="PF01757">
    <property type="entry name" value="Acyl_transf_3"/>
    <property type="match status" value="1"/>
</dbReference>
<keyword evidence="3" id="KW-0808">Transferase</keyword>
<accession>A0A8J4M4S2</accession>
<dbReference type="EMBL" id="DTQM01000003">
    <property type="protein sequence ID" value="HGC41639.1"/>
    <property type="molecule type" value="Genomic_DNA"/>
</dbReference>
<feature type="transmembrane region" description="Helical" evidence="1">
    <location>
        <begin position="88"/>
        <end position="105"/>
    </location>
</feature>
<dbReference type="InterPro" id="IPR050879">
    <property type="entry name" value="Acyltransferase_3"/>
</dbReference>
<feature type="transmembrane region" description="Helical" evidence="1">
    <location>
        <begin position="247"/>
        <end position="266"/>
    </location>
</feature>
<dbReference type="PANTHER" id="PTHR23028">
    <property type="entry name" value="ACETYLTRANSFERASE"/>
    <property type="match status" value="1"/>
</dbReference>
<comment type="caution">
    <text evidence="3">The sequence shown here is derived from an EMBL/GenBank/DDBJ whole genome shotgun (WGS) entry which is preliminary data.</text>
</comment>
<keyword evidence="1" id="KW-0812">Transmembrane</keyword>
<feature type="transmembrane region" description="Helical" evidence="1">
    <location>
        <begin position="272"/>
        <end position="292"/>
    </location>
</feature>
<dbReference type="PANTHER" id="PTHR23028:SF53">
    <property type="entry name" value="ACYL_TRANSF_3 DOMAIN-CONTAINING PROTEIN"/>
    <property type="match status" value="1"/>
</dbReference>
<feature type="transmembrane region" description="Helical" evidence="1">
    <location>
        <begin position="299"/>
        <end position="320"/>
    </location>
</feature>
<organism evidence="3">
    <name type="scientific">Acidicaldus sp</name>
    <dbReference type="NCBI Taxonomy" id="1872105"/>
    <lineage>
        <taxon>Bacteria</taxon>
        <taxon>Pseudomonadati</taxon>
        <taxon>Pseudomonadota</taxon>
        <taxon>Alphaproteobacteria</taxon>
        <taxon>Acetobacterales</taxon>
        <taxon>Acetobacteraceae</taxon>
        <taxon>Acidicaldus</taxon>
    </lineage>
</organism>
<feature type="transmembrane region" description="Helical" evidence="1">
    <location>
        <begin position="146"/>
        <end position="165"/>
    </location>
</feature>
<dbReference type="GO" id="GO:0000271">
    <property type="term" value="P:polysaccharide biosynthetic process"/>
    <property type="evidence" value="ECO:0007669"/>
    <property type="project" value="TreeGrafter"/>
</dbReference>
<feature type="domain" description="Acyltransferase 3" evidence="2">
    <location>
        <begin position="13"/>
        <end position="353"/>
    </location>
</feature>
<keyword evidence="1" id="KW-0472">Membrane</keyword>
<dbReference type="InterPro" id="IPR002656">
    <property type="entry name" value="Acyl_transf_3_dom"/>
</dbReference>
<sequence>MTVSAINEKVSYAYIDCLRGYAILLVITCHLTYSYLDLPYPVHRLTMLGWHGVQLFFLTSCLTLLMSWRGEVSRLGQADIGAFFLRRAFRIMPAYYLGGLLYFWLDSPAHGFDLGQFLTAYGFVNLWHPLTAPTVMGQWSVIPGGWSVSVEFTFYALFPLIAAAVTSLRRAVFFTLGALLLAILANRIGFLLWGHVYSTRAVEDILYFWFPNQLPVFAFGTVIFFLLERGAFLLPGRRIPGRWADGVALGALALFFALSWLGFPQWAGENAWILGMAQAAALPLGLFVLALARAEPGFFVNPVVAWVGKISFSAYLLHYAAIELLPERFPRLFHTHATGIAAIVAYAGGWLVVTGATCGAAFCTYRAIELPMINVARGISRARRMRLAGAVAGQ</sequence>
<dbReference type="GO" id="GO:0016747">
    <property type="term" value="F:acyltransferase activity, transferring groups other than amino-acyl groups"/>
    <property type="evidence" value="ECO:0007669"/>
    <property type="project" value="InterPro"/>
</dbReference>
<proteinExistence type="predicted"/>
<evidence type="ECO:0000259" key="2">
    <source>
        <dbReference type="Pfam" id="PF01757"/>
    </source>
</evidence>
<feature type="transmembrane region" description="Helical" evidence="1">
    <location>
        <begin position="12"/>
        <end position="36"/>
    </location>
</feature>
<evidence type="ECO:0000256" key="1">
    <source>
        <dbReference type="SAM" id="Phobius"/>
    </source>
</evidence>
<feature type="transmembrane region" description="Helical" evidence="1">
    <location>
        <begin position="205"/>
        <end position="227"/>
    </location>
</feature>
<evidence type="ECO:0000313" key="3">
    <source>
        <dbReference type="EMBL" id="HGC41639.1"/>
    </source>
</evidence>
<keyword evidence="1" id="KW-1133">Transmembrane helix</keyword>
<feature type="transmembrane region" description="Helical" evidence="1">
    <location>
        <begin position="172"/>
        <end position="193"/>
    </location>
</feature>
<dbReference type="AlphaFoldDB" id="A0A8J4M4S2"/>
<protein>
    <submittedName>
        <fullName evidence="3">Acyltransferase</fullName>
    </submittedName>
</protein>